<evidence type="ECO:0000313" key="1">
    <source>
        <dbReference type="EMBL" id="SEQ05380.1"/>
    </source>
</evidence>
<protein>
    <recommendedName>
        <fullName evidence="3">BetR domain-containing protein</fullName>
    </recommendedName>
</protein>
<sequence>MQFLKAYCENCPNISIYFLNFHKLTPFELVIFEKMQEQFIKYLKERAQDNTSFAEEVASVLDIGYDAAYRRINLKTNLSLEESVKLAKHYKISLNKLFEVGSPNTILADLSPPIHNKKGLEIWLNQSYNSVFPLTKLKSASIIYSAKDIPLFHTLKDSYLSRYKIYVWLKDVDPEMTRNKVTFDDFIKNIPESMLESAFRLGEIYKDINITEIWNNTTINGSLQQVLYYFEAGALSKELSLKICDDIEDVIRHIEKQAIQQSLIDSKTKASYNLYINDIHTMSNTIMVKTPFQKVFFTPFTVISYFKIEHQPTCELMFEFFEKQMSISKLLVNAGEKDRSLFFNRMHQKINRLRERIRIDNDAFDFE</sequence>
<dbReference type="EMBL" id="FOFN01000001">
    <property type="protein sequence ID" value="SEQ05380.1"/>
    <property type="molecule type" value="Genomic_DNA"/>
</dbReference>
<organism evidence="1 2">
    <name type="scientific">Hyunsoonleella jejuensis</name>
    <dbReference type="NCBI Taxonomy" id="419940"/>
    <lineage>
        <taxon>Bacteria</taxon>
        <taxon>Pseudomonadati</taxon>
        <taxon>Bacteroidota</taxon>
        <taxon>Flavobacteriia</taxon>
        <taxon>Flavobacteriales</taxon>
        <taxon>Flavobacteriaceae</taxon>
    </lineage>
</organism>
<proteinExistence type="predicted"/>
<dbReference type="AlphaFoldDB" id="A0A1H9CVY3"/>
<dbReference type="STRING" id="419940.SAMN05421824_1035"/>
<keyword evidence="2" id="KW-1185">Reference proteome</keyword>
<evidence type="ECO:0000313" key="2">
    <source>
        <dbReference type="Proteomes" id="UP000198999"/>
    </source>
</evidence>
<gene>
    <name evidence="1" type="ORF">SAMN05421824_1035</name>
</gene>
<reference evidence="1 2" key="1">
    <citation type="submission" date="2016-10" db="EMBL/GenBank/DDBJ databases">
        <authorList>
            <person name="de Groot N.N."/>
        </authorList>
    </citation>
    <scope>NUCLEOTIDE SEQUENCE [LARGE SCALE GENOMIC DNA]</scope>
    <source>
        <strain evidence="1 2">DSM 21035</strain>
    </source>
</reference>
<accession>A0A1H9CVY3</accession>
<name>A0A1H9CVY3_9FLAO</name>
<dbReference type="Proteomes" id="UP000198999">
    <property type="component" value="Unassembled WGS sequence"/>
</dbReference>
<evidence type="ECO:0008006" key="3">
    <source>
        <dbReference type="Google" id="ProtNLM"/>
    </source>
</evidence>